<reference evidence="2 3" key="1">
    <citation type="submission" date="2016-10" db="EMBL/GenBank/DDBJ databases">
        <authorList>
            <person name="de Groot N.N."/>
        </authorList>
    </citation>
    <scope>NUCLEOTIDE SEQUENCE [LARGE SCALE GENOMIC DNA]</scope>
    <source>
        <strain evidence="2 3">Calf135</strain>
    </source>
</reference>
<dbReference type="OrthoDB" id="1751659at2"/>
<gene>
    <name evidence="2" type="ORF">SAMN05216454_10220</name>
</gene>
<organism evidence="2 3">
    <name type="scientific">Peptostreptococcus russellii</name>
    <dbReference type="NCBI Taxonomy" id="215200"/>
    <lineage>
        <taxon>Bacteria</taxon>
        <taxon>Bacillati</taxon>
        <taxon>Bacillota</taxon>
        <taxon>Clostridia</taxon>
        <taxon>Peptostreptococcales</taxon>
        <taxon>Peptostreptococcaceae</taxon>
        <taxon>Peptostreptococcus</taxon>
    </lineage>
</organism>
<evidence type="ECO:0000313" key="3">
    <source>
        <dbReference type="Proteomes" id="UP000199512"/>
    </source>
</evidence>
<feature type="transmembrane region" description="Helical" evidence="1">
    <location>
        <begin position="55"/>
        <end position="75"/>
    </location>
</feature>
<keyword evidence="1" id="KW-0472">Membrane</keyword>
<feature type="transmembrane region" description="Helical" evidence="1">
    <location>
        <begin position="31"/>
        <end position="49"/>
    </location>
</feature>
<proteinExistence type="predicted"/>
<dbReference type="Proteomes" id="UP000199512">
    <property type="component" value="Unassembled WGS sequence"/>
</dbReference>
<dbReference type="AlphaFoldDB" id="A0A1H8F6W4"/>
<name>A0A1H8F6W4_9FIRM</name>
<sequence length="155" mass="17284">MGIKDKFAEQFARQKTMSGPEKKANDLIGKLLLKKAILPIVIAIVAIIVGSVAKIPWWGILIIEALIAVATYFYLKKAGDKFNNFVPYVGNLITLEKKGKNEYTALLKQGKKPVKLDIKYGGEDLERVKKNALIQVTYNPDAKIAILVTRKDAKR</sequence>
<evidence type="ECO:0000256" key="1">
    <source>
        <dbReference type="SAM" id="Phobius"/>
    </source>
</evidence>
<dbReference type="EMBL" id="FODF01000002">
    <property type="protein sequence ID" value="SEN27603.1"/>
    <property type="molecule type" value="Genomic_DNA"/>
</dbReference>
<evidence type="ECO:0000313" key="2">
    <source>
        <dbReference type="EMBL" id="SEN27603.1"/>
    </source>
</evidence>
<keyword evidence="3" id="KW-1185">Reference proteome</keyword>
<protein>
    <submittedName>
        <fullName evidence="2">Uncharacterized protein</fullName>
    </submittedName>
</protein>
<dbReference type="RefSeq" id="WP_091973793.1">
    <property type="nucleotide sequence ID" value="NZ_FODF01000002.1"/>
</dbReference>
<keyword evidence="1" id="KW-0812">Transmembrane</keyword>
<accession>A0A1H8F6W4</accession>
<keyword evidence="1" id="KW-1133">Transmembrane helix</keyword>